<proteinExistence type="predicted"/>
<evidence type="ECO:0000313" key="1">
    <source>
        <dbReference type="EMBL" id="HEA23332.1"/>
    </source>
</evidence>
<gene>
    <name evidence="1" type="ORF">ENH87_20810</name>
</gene>
<name>A0A831QVG1_9FLAO</name>
<comment type="caution">
    <text evidence="1">The sequence shown here is derived from an EMBL/GenBank/DDBJ whole genome shotgun (WGS) entry which is preliminary data.</text>
</comment>
<accession>A0A831QVG1</accession>
<organism evidence="1">
    <name type="scientific">Pricia antarctica</name>
    <dbReference type="NCBI Taxonomy" id="641691"/>
    <lineage>
        <taxon>Bacteria</taxon>
        <taxon>Pseudomonadati</taxon>
        <taxon>Bacteroidota</taxon>
        <taxon>Flavobacteriia</taxon>
        <taxon>Flavobacteriales</taxon>
        <taxon>Flavobacteriaceae</taxon>
        <taxon>Pricia</taxon>
    </lineage>
</organism>
<reference evidence="1" key="1">
    <citation type="journal article" date="2020" name="mSystems">
        <title>Genome- and Community-Level Interaction Insights into Carbon Utilization and Element Cycling Functions of Hydrothermarchaeota in Hydrothermal Sediment.</title>
        <authorList>
            <person name="Zhou Z."/>
            <person name="Liu Y."/>
            <person name="Xu W."/>
            <person name="Pan J."/>
            <person name="Luo Z.H."/>
            <person name="Li M."/>
        </authorList>
    </citation>
    <scope>NUCLEOTIDE SEQUENCE [LARGE SCALE GENOMIC DNA]</scope>
    <source>
        <strain evidence="1">HyVt-345</strain>
    </source>
</reference>
<dbReference type="Proteomes" id="UP000886191">
    <property type="component" value="Unassembled WGS sequence"/>
</dbReference>
<protein>
    <submittedName>
        <fullName evidence="1">Uncharacterized protein</fullName>
    </submittedName>
</protein>
<dbReference type="EMBL" id="DRGL01000078">
    <property type="protein sequence ID" value="HEA23332.1"/>
    <property type="molecule type" value="Genomic_DNA"/>
</dbReference>
<sequence length="60" mass="7123">MLDRYFIWITKKDDLEKVRKIGEEILKDHTDCEELMSVFENIYPISEIVSMTALRTTVKS</sequence>
<dbReference type="AlphaFoldDB" id="A0A831QVG1"/>